<name>A0ABS1Y2S1_9ACTN</name>
<proteinExistence type="predicted"/>
<gene>
    <name evidence="2" type="ORF">JNW91_31110</name>
</gene>
<feature type="region of interest" description="Disordered" evidence="1">
    <location>
        <begin position="164"/>
        <end position="203"/>
    </location>
</feature>
<reference evidence="2 3" key="1">
    <citation type="submission" date="2021-01" db="EMBL/GenBank/DDBJ databases">
        <title>Draft genome sequence of Micromonospora sp. strain STR1_7.</title>
        <authorList>
            <person name="Karlyshev A."/>
            <person name="Jawad R."/>
        </authorList>
    </citation>
    <scope>NUCLEOTIDE SEQUENCE [LARGE SCALE GENOMIC DNA]</scope>
    <source>
        <strain evidence="2 3">STR1-7</strain>
    </source>
</reference>
<protein>
    <submittedName>
        <fullName evidence="2">Uncharacterized protein</fullName>
    </submittedName>
</protein>
<organism evidence="2 3">
    <name type="scientific">Micromonospora parastrephiae</name>
    <dbReference type="NCBI Taxonomy" id="2806101"/>
    <lineage>
        <taxon>Bacteria</taxon>
        <taxon>Bacillati</taxon>
        <taxon>Actinomycetota</taxon>
        <taxon>Actinomycetes</taxon>
        <taxon>Micromonosporales</taxon>
        <taxon>Micromonosporaceae</taxon>
        <taxon>Micromonospora</taxon>
    </lineage>
</organism>
<accession>A0ABS1Y2S1</accession>
<comment type="caution">
    <text evidence="2">The sequence shown here is derived from an EMBL/GenBank/DDBJ whole genome shotgun (WGS) entry which is preliminary data.</text>
</comment>
<evidence type="ECO:0000313" key="2">
    <source>
        <dbReference type="EMBL" id="MBM0235814.1"/>
    </source>
</evidence>
<dbReference type="Pfam" id="PF24716">
    <property type="entry name" value="WapI"/>
    <property type="match status" value="1"/>
</dbReference>
<dbReference type="EMBL" id="JAEVHM010000373">
    <property type="protein sequence ID" value="MBM0235814.1"/>
    <property type="molecule type" value="Genomic_DNA"/>
</dbReference>
<evidence type="ECO:0000313" key="3">
    <source>
        <dbReference type="Proteomes" id="UP000601027"/>
    </source>
</evidence>
<sequence>MEIRSDDGARVRIRPVGYQPGIDPPDEPDRAAPGWRDWLLIEVDARTADGQTWSHHYPSLMVEEARALGGWLHGQASAALGPNSPPATVRFTEPNLALRTRVIRRRRLELTVEFSAESLPPWMRRPVTAVYPLILTVSADALAVAAEQWAAHCERTHRVPSRDFRPATRCRTGGAPADRSDLQFSPFGTKGKHRSPPRSLSRT</sequence>
<dbReference type="RefSeq" id="WP_203179020.1">
    <property type="nucleotide sequence ID" value="NZ_JAEVHM010000373.1"/>
</dbReference>
<dbReference type="InterPro" id="IPR056510">
    <property type="entry name" value="WapI"/>
</dbReference>
<evidence type="ECO:0000256" key="1">
    <source>
        <dbReference type="SAM" id="MobiDB-lite"/>
    </source>
</evidence>
<keyword evidence="3" id="KW-1185">Reference proteome</keyword>
<dbReference type="Proteomes" id="UP000601027">
    <property type="component" value="Unassembled WGS sequence"/>
</dbReference>